<dbReference type="InterPro" id="IPR036942">
    <property type="entry name" value="Beta-barrel_TonB_sf"/>
</dbReference>
<dbReference type="Pfam" id="PF07715">
    <property type="entry name" value="Plug"/>
    <property type="match status" value="1"/>
</dbReference>
<keyword evidence="2 10" id="KW-0813">Transport</keyword>
<dbReference type="PANTHER" id="PTHR30069">
    <property type="entry name" value="TONB-DEPENDENT OUTER MEMBRANE RECEPTOR"/>
    <property type="match status" value="1"/>
</dbReference>
<dbReference type="PROSITE" id="PS01156">
    <property type="entry name" value="TONB_DEPENDENT_REC_2"/>
    <property type="match status" value="1"/>
</dbReference>
<keyword evidence="7 10" id="KW-0472">Membrane</keyword>
<feature type="signal peptide" evidence="13">
    <location>
        <begin position="1"/>
        <end position="26"/>
    </location>
</feature>
<gene>
    <name evidence="16" type="ORF">SAMN05421774_103333</name>
</gene>
<evidence type="ECO:0000256" key="8">
    <source>
        <dbReference type="ARBA" id="ARBA00023170"/>
    </source>
</evidence>
<dbReference type="InterPro" id="IPR010949">
    <property type="entry name" value="TonB_Hb/transfer/lactofer_rcpt"/>
</dbReference>
<evidence type="ECO:0000259" key="15">
    <source>
        <dbReference type="Pfam" id="PF07715"/>
    </source>
</evidence>
<dbReference type="Proteomes" id="UP000186141">
    <property type="component" value="Unassembled WGS sequence"/>
</dbReference>
<dbReference type="GO" id="GO:0015344">
    <property type="term" value="F:siderophore uptake transmembrane transporter activity"/>
    <property type="evidence" value="ECO:0007669"/>
    <property type="project" value="TreeGrafter"/>
</dbReference>
<evidence type="ECO:0000256" key="12">
    <source>
        <dbReference type="RuleBase" id="RU003357"/>
    </source>
</evidence>
<evidence type="ECO:0000256" key="2">
    <source>
        <dbReference type="ARBA" id="ARBA00022448"/>
    </source>
</evidence>
<evidence type="ECO:0000256" key="9">
    <source>
        <dbReference type="ARBA" id="ARBA00023237"/>
    </source>
</evidence>
<dbReference type="RefSeq" id="WP_076530903.1">
    <property type="nucleotide sequence ID" value="NZ_BMEH01000003.1"/>
</dbReference>
<feature type="short sequence motif" description="TonB C-terminal box" evidence="11">
    <location>
        <begin position="736"/>
        <end position="753"/>
    </location>
</feature>
<protein>
    <submittedName>
        <fullName evidence="16">Hemoglobin/transferrin/lactoferrin receptor protein</fullName>
    </submittedName>
</protein>
<comment type="subcellular location">
    <subcellularLocation>
        <location evidence="1 10">Cell outer membrane</location>
        <topology evidence="1 10">Multi-pass membrane protein</topology>
    </subcellularLocation>
</comment>
<proteinExistence type="inferred from homology"/>
<feature type="domain" description="TonB-dependent receptor-like beta-barrel" evidence="14">
    <location>
        <begin position="300"/>
        <end position="708"/>
    </location>
</feature>
<sequence>MRHGVMTTAALRATTALVLLSGSAWAQETRPTDEKEVRLDPVTILADRQGTPVTDVPAAVTVVTGAEIEARGLTDIKQLTRYTPGITVNRQVNADPFSTFGGFTIRGVSGNRVQMLVDGSRMAERITDGTRDYMDLNFTKQVEMVKGPASVLWGADALGGVVAVQTLDPEDVLQGRDRAGTARLSFDGVSDKTGVQAMFAQRFGSQFATMIGIARDTGHEQEYSKARADGGIYGCGRQVALGAIGCNRLNPADITANRLLAKAVWTPSDAHRLEFSVDMLKRETKVRNLTVIGLTTSGSETTTGDVVQTWDRTLVQKRQRYAVEHTWTPGAGVIDELRTTLAFTPHVYDQSGKRRVRNAATGAEKIIEDYRKFTEDFLELDIQATSRATTGAAEHLITWGFDGDYAKTDFQRRDVTRDLTSGTVTESRAGGFNFANASTRRADLYIQDRISLMGGALEITPGLRYATYRMSPRPDGDYAAVPGSEPVVRSKAQVLKSLGTLYRFGNGWQVWGHYGEGFKMPTAEQLYVSNPSFNLIPNPDLVPEEVKSLELGVRREWGRGMVGVTAFQADYTDFIASFQPVTLPGGATGYTYRNLSSVKIHGVELEGYYDLSDNLRLNGSASWQRGTQVANPGAAKTPYTVAPLMGTLGLSWQVPDRPLTLDVVGTFASKVTRGTAGNFRPAGYGVVDVYARWDVAENAVLNVGVRNLFDKRYFDASAANYSGTSTTATSVITPLELQTGAGRSFNVSLDLKF</sequence>
<dbReference type="GO" id="GO:0044718">
    <property type="term" value="P:siderophore transmembrane transport"/>
    <property type="evidence" value="ECO:0007669"/>
    <property type="project" value="TreeGrafter"/>
</dbReference>
<dbReference type="PROSITE" id="PS52016">
    <property type="entry name" value="TONB_DEPENDENT_REC_3"/>
    <property type="match status" value="1"/>
</dbReference>
<dbReference type="InterPro" id="IPR010917">
    <property type="entry name" value="TonB_rcpt_CS"/>
</dbReference>
<dbReference type="AlphaFoldDB" id="A0A1N7NET4"/>
<dbReference type="STRING" id="1086013.SAMN05421774_103333"/>
<organism evidence="16 17">
    <name type="scientific">Gemmobacter megaterium</name>
    <dbReference type="NCBI Taxonomy" id="1086013"/>
    <lineage>
        <taxon>Bacteria</taxon>
        <taxon>Pseudomonadati</taxon>
        <taxon>Pseudomonadota</taxon>
        <taxon>Alphaproteobacteria</taxon>
        <taxon>Rhodobacterales</taxon>
        <taxon>Paracoccaceae</taxon>
        <taxon>Gemmobacter</taxon>
    </lineage>
</organism>
<dbReference type="Gene3D" id="2.170.130.10">
    <property type="entry name" value="TonB-dependent receptor, plug domain"/>
    <property type="match status" value="1"/>
</dbReference>
<evidence type="ECO:0000256" key="5">
    <source>
        <dbReference type="ARBA" id="ARBA00022729"/>
    </source>
</evidence>
<dbReference type="EMBL" id="FTOT01000003">
    <property type="protein sequence ID" value="SIS96689.1"/>
    <property type="molecule type" value="Genomic_DNA"/>
</dbReference>
<evidence type="ECO:0000259" key="14">
    <source>
        <dbReference type="Pfam" id="PF00593"/>
    </source>
</evidence>
<dbReference type="InterPro" id="IPR000531">
    <property type="entry name" value="Beta-barrel_TonB"/>
</dbReference>
<feature type="chain" id="PRO_5012862610" evidence="13">
    <location>
        <begin position="27"/>
        <end position="753"/>
    </location>
</feature>
<dbReference type="InterPro" id="IPR037066">
    <property type="entry name" value="Plug_dom_sf"/>
</dbReference>
<dbReference type="CDD" id="cd01347">
    <property type="entry name" value="ligand_gated_channel"/>
    <property type="match status" value="1"/>
</dbReference>
<evidence type="ECO:0000256" key="13">
    <source>
        <dbReference type="SAM" id="SignalP"/>
    </source>
</evidence>
<evidence type="ECO:0000256" key="1">
    <source>
        <dbReference type="ARBA" id="ARBA00004571"/>
    </source>
</evidence>
<evidence type="ECO:0000256" key="3">
    <source>
        <dbReference type="ARBA" id="ARBA00022452"/>
    </source>
</evidence>
<comment type="similarity">
    <text evidence="10 12">Belongs to the TonB-dependent receptor family.</text>
</comment>
<evidence type="ECO:0000256" key="7">
    <source>
        <dbReference type="ARBA" id="ARBA00023136"/>
    </source>
</evidence>
<keyword evidence="6 12" id="KW-0798">TonB box</keyword>
<dbReference type="PANTHER" id="PTHR30069:SF29">
    <property type="entry name" value="HEMOGLOBIN AND HEMOGLOBIN-HAPTOGLOBIN-BINDING PROTEIN 1-RELATED"/>
    <property type="match status" value="1"/>
</dbReference>
<dbReference type="OrthoDB" id="9760494at2"/>
<keyword evidence="4 10" id="KW-0812">Transmembrane</keyword>
<dbReference type="Pfam" id="PF00593">
    <property type="entry name" value="TonB_dep_Rec_b-barrel"/>
    <property type="match status" value="1"/>
</dbReference>
<keyword evidence="9 10" id="KW-0998">Cell outer membrane</keyword>
<dbReference type="SUPFAM" id="SSF56935">
    <property type="entry name" value="Porins"/>
    <property type="match status" value="1"/>
</dbReference>
<keyword evidence="3 10" id="KW-1134">Transmembrane beta strand</keyword>
<feature type="domain" description="TonB-dependent receptor plug" evidence="15">
    <location>
        <begin position="53"/>
        <end position="161"/>
    </location>
</feature>
<dbReference type="NCBIfam" id="TIGR01786">
    <property type="entry name" value="TonB-hemlactrns"/>
    <property type="match status" value="1"/>
</dbReference>
<dbReference type="InterPro" id="IPR012910">
    <property type="entry name" value="Plug_dom"/>
</dbReference>
<accession>A0A1N7NET4</accession>
<name>A0A1N7NET4_9RHOB</name>
<evidence type="ECO:0000313" key="16">
    <source>
        <dbReference type="EMBL" id="SIS96689.1"/>
    </source>
</evidence>
<evidence type="ECO:0000256" key="10">
    <source>
        <dbReference type="PROSITE-ProRule" id="PRU01360"/>
    </source>
</evidence>
<dbReference type="Gene3D" id="2.40.170.20">
    <property type="entry name" value="TonB-dependent receptor, beta-barrel domain"/>
    <property type="match status" value="1"/>
</dbReference>
<keyword evidence="8 16" id="KW-0675">Receptor</keyword>
<keyword evidence="17" id="KW-1185">Reference proteome</keyword>
<dbReference type="InterPro" id="IPR039426">
    <property type="entry name" value="TonB-dep_rcpt-like"/>
</dbReference>
<keyword evidence="5 13" id="KW-0732">Signal</keyword>
<evidence type="ECO:0000256" key="6">
    <source>
        <dbReference type="ARBA" id="ARBA00023077"/>
    </source>
</evidence>
<evidence type="ECO:0000313" key="17">
    <source>
        <dbReference type="Proteomes" id="UP000186141"/>
    </source>
</evidence>
<evidence type="ECO:0000256" key="11">
    <source>
        <dbReference type="PROSITE-ProRule" id="PRU10144"/>
    </source>
</evidence>
<reference evidence="16 17" key="1">
    <citation type="submission" date="2017-01" db="EMBL/GenBank/DDBJ databases">
        <authorList>
            <person name="Mah S.A."/>
            <person name="Swanson W.J."/>
            <person name="Moy G.W."/>
            <person name="Vacquier V.D."/>
        </authorList>
    </citation>
    <scope>NUCLEOTIDE SEQUENCE [LARGE SCALE GENOMIC DNA]</scope>
    <source>
        <strain evidence="16 17">DSM 26375</strain>
    </source>
</reference>
<dbReference type="GO" id="GO:0009279">
    <property type="term" value="C:cell outer membrane"/>
    <property type="evidence" value="ECO:0007669"/>
    <property type="project" value="UniProtKB-SubCell"/>
</dbReference>
<evidence type="ECO:0000256" key="4">
    <source>
        <dbReference type="ARBA" id="ARBA00022692"/>
    </source>
</evidence>